<dbReference type="Gene3D" id="3.30.70.330">
    <property type="match status" value="1"/>
</dbReference>
<feature type="compositionally biased region" description="Low complexity" evidence="9">
    <location>
        <begin position="12"/>
        <end position="23"/>
    </location>
</feature>
<evidence type="ECO:0000259" key="10">
    <source>
        <dbReference type="PROSITE" id="PS51472"/>
    </source>
</evidence>
<feature type="region of interest" description="Disordered" evidence="9">
    <location>
        <begin position="139"/>
        <end position="166"/>
    </location>
</feature>
<gene>
    <name evidence="11" type="primary">PARPA_05198.1 scaffold 16505</name>
</gene>
<keyword evidence="2 8" id="KW-0813">Transport</keyword>
<feature type="domain" description="RRM Nup35-type" evidence="10">
    <location>
        <begin position="167"/>
        <end position="247"/>
    </location>
</feature>
<dbReference type="InterPro" id="IPR007846">
    <property type="entry name" value="RRM_NUP35_dom"/>
</dbReference>
<keyword evidence="5" id="KW-0811">Translocation</keyword>
<comment type="subcellular location">
    <subcellularLocation>
        <location evidence="1">Nucleus</location>
        <location evidence="1">Nuclear pore complex</location>
    </subcellularLocation>
</comment>
<keyword evidence="3 8" id="KW-0509">mRNA transport</keyword>
<keyword evidence="12" id="KW-1185">Reference proteome</keyword>
<proteinExistence type="predicted"/>
<dbReference type="AlphaFoldDB" id="A0A0B7N7H7"/>
<dbReference type="EMBL" id="LN726018">
    <property type="protein sequence ID" value="CEP11373.1"/>
    <property type="molecule type" value="Genomic_DNA"/>
</dbReference>
<dbReference type="GO" id="GO:0044613">
    <property type="term" value="C:nuclear pore central transport channel"/>
    <property type="evidence" value="ECO:0007669"/>
    <property type="project" value="TreeGrafter"/>
</dbReference>
<dbReference type="InterPro" id="IPR035979">
    <property type="entry name" value="RBD_domain_sf"/>
</dbReference>
<evidence type="ECO:0000256" key="5">
    <source>
        <dbReference type="ARBA" id="ARBA00023010"/>
    </source>
</evidence>
<keyword evidence="7 8" id="KW-0539">Nucleus</keyword>
<evidence type="ECO:0000256" key="8">
    <source>
        <dbReference type="PROSITE-ProRule" id="PRU00804"/>
    </source>
</evidence>
<dbReference type="Proteomes" id="UP000054107">
    <property type="component" value="Unassembled WGS sequence"/>
</dbReference>
<dbReference type="InterPro" id="IPR012677">
    <property type="entry name" value="Nucleotide-bd_a/b_plait_sf"/>
</dbReference>
<dbReference type="Pfam" id="PF05172">
    <property type="entry name" value="RRM_Nup35"/>
    <property type="match status" value="1"/>
</dbReference>
<evidence type="ECO:0000256" key="9">
    <source>
        <dbReference type="SAM" id="MobiDB-lite"/>
    </source>
</evidence>
<dbReference type="GO" id="GO:0051028">
    <property type="term" value="P:mRNA transport"/>
    <property type="evidence" value="ECO:0007669"/>
    <property type="project" value="UniProtKB-UniRule"/>
</dbReference>
<sequence>MATNALFQTNTEPSSKSSLLQPPKLESINSFLATNDSNAADSSTEPTSIFSTIPTQKKDLTTIPPVFFVGGSENALILDEPMEEAKDQSNLSIGYGDRRLSGVLSEKPDDTKLETSSKQDQSSKKRIFLGAADAQRGLFGNGDVQKKRRGSLSIPQEEKSSSTQISDSQSKSIRVFGYPANLVNNVVSHFNRYGKIEKYQQAPGGNWITITYEKNASALAALKSNGVVISKNHLIGVTLEELPTHPVAQNVVPLMDSNGVFKANMSNTTFSSGLGKGKVGVSALDGSNVGTESIESGFFSRLKDAFLGW</sequence>
<feature type="region of interest" description="Disordered" evidence="9">
    <location>
        <begin position="1"/>
        <end position="23"/>
    </location>
</feature>
<keyword evidence="4" id="KW-0653">Protein transport</keyword>
<dbReference type="GO" id="GO:0003676">
    <property type="term" value="F:nucleic acid binding"/>
    <property type="evidence" value="ECO:0007669"/>
    <property type="project" value="InterPro"/>
</dbReference>
<dbReference type="SUPFAM" id="SSF54928">
    <property type="entry name" value="RNA-binding domain, RBD"/>
    <property type="match status" value="1"/>
</dbReference>
<name>A0A0B7N7H7_9FUNG</name>
<dbReference type="GO" id="GO:0006607">
    <property type="term" value="P:NLS-bearing protein import into nucleus"/>
    <property type="evidence" value="ECO:0007669"/>
    <property type="project" value="TreeGrafter"/>
</dbReference>
<dbReference type="OrthoDB" id="1733656at2759"/>
<dbReference type="GO" id="GO:0017056">
    <property type="term" value="F:structural constituent of nuclear pore"/>
    <property type="evidence" value="ECO:0007669"/>
    <property type="project" value="TreeGrafter"/>
</dbReference>
<organism evidence="11 12">
    <name type="scientific">Parasitella parasitica</name>
    <dbReference type="NCBI Taxonomy" id="35722"/>
    <lineage>
        <taxon>Eukaryota</taxon>
        <taxon>Fungi</taxon>
        <taxon>Fungi incertae sedis</taxon>
        <taxon>Mucoromycota</taxon>
        <taxon>Mucoromycotina</taxon>
        <taxon>Mucoromycetes</taxon>
        <taxon>Mucorales</taxon>
        <taxon>Mucorineae</taxon>
        <taxon>Mucoraceae</taxon>
        <taxon>Parasitella</taxon>
    </lineage>
</organism>
<evidence type="ECO:0000256" key="4">
    <source>
        <dbReference type="ARBA" id="ARBA00022927"/>
    </source>
</evidence>
<evidence type="ECO:0000313" key="11">
    <source>
        <dbReference type="EMBL" id="CEP11373.1"/>
    </source>
</evidence>
<dbReference type="PANTHER" id="PTHR21527">
    <property type="entry name" value="NUCLEOPORIN NUP35"/>
    <property type="match status" value="1"/>
</dbReference>
<feature type="region of interest" description="Disordered" evidence="9">
    <location>
        <begin position="101"/>
        <end position="125"/>
    </location>
</feature>
<feature type="compositionally biased region" description="Basic and acidic residues" evidence="9">
    <location>
        <begin position="101"/>
        <end position="123"/>
    </location>
</feature>
<dbReference type="GO" id="GO:0005543">
    <property type="term" value="F:phospholipid binding"/>
    <property type="evidence" value="ECO:0007669"/>
    <property type="project" value="TreeGrafter"/>
</dbReference>
<dbReference type="PANTHER" id="PTHR21527:SF6">
    <property type="entry name" value="NUCLEOPORIN NUP35"/>
    <property type="match status" value="1"/>
</dbReference>
<accession>A0A0B7N7H7</accession>
<feature type="compositionally biased region" description="Polar residues" evidence="9">
    <location>
        <begin position="1"/>
        <end position="11"/>
    </location>
</feature>
<reference evidence="11 12" key="1">
    <citation type="submission" date="2014-09" db="EMBL/GenBank/DDBJ databases">
        <authorList>
            <person name="Ellenberger Sabrina"/>
        </authorList>
    </citation>
    <scope>NUCLEOTIDE SEQUENCE [LARGE SCALE GENOMIC DNA]</scope>
    <source>
        <strain evidence="11 12">CBS 412.66</strain>
    </source>
</reference>
<evidence type="ECO:0000256" key="3">
    <source>
        <dbReference type="ARBA" id="ARBA00022816"/>
    </source>
</evidence>
<evidence type="ECO:0000256" key="6">
    <source>
        <dbReference type="ARBA" id="ARBA00023132"/>
    </source>
</evidence>
<evidence type="ECO:0000256" key="2">
    <source>
        <dbReference type="ARBA" id="ARBA00022448"/>
    </source>
</evidence>
<dbReference type="PROSITE" id="PS51472">
    <property type="entry name" value="RRM_NUP35"/>
    <property type="match status" value="1"/>
</dbReference>
<evidence type="ECO:0000256" key="1">
    <source>
        <dbReference type="ARBA" id="ARBA00004567"/>
    </source>
</evidence>
<dbReference type="GO" id="GO:0044615">
    <property type="term" value="C:nuclear pore nuclear basket"/>
    <property type="evidence" value="ECO:0007669"/>
    <property type="project" value="TreeGrafter"/>
</dbReference>
<protein>
    <recommendedName>
        <fullName evidence="10">RRM Nup35-type domain-containing protein</fullName>
    </recommendedName>
</protein>
<evidence type="ECO:0000313" key="12">
    <source>
        <dbReference type="Proteomes" id="UP000054107"/>
    </source>
</evidence>
<dbReference type="GO" id="GO:0006999">
    <property type="term" value="P:nuclear pore organization"/>
    <property type="evidence" value="ECO:0007669"/>
    <property type="project" value="TreeGrafter"/>
</dbReference>
<keyword evidence="6 8" id="KW-0906">Nuclear pore complex</keyword>
<evidence type="ECO:0000256" key="7">
    <source>
        <dbReference type="ARBA" id="ARBA00023242"/>
    </source>
</evidence>
<dbReference type="STRING" id="35722.A0A0B7N7H7"/>